<dbReference type="Proteomes" id="UP000269721">
    <property type="component" value="Unassembled WGS sequence"/>
</dbReference>
<evidence type="ECO:0000256" key="11">
    <source>
        <dbReference type="SAM" id="Phobius"/>
    </source>
</evidence>
<evidence type="ECO:0000313" key="12">
    <source>
        <dbReference type="EMBL" id="RKO91459.1"/>
    </source>
</evidence>
<feature type="non-terminal residue" evidence="12">
    <location>
        <position position="385"/>
    </location>
</feature>
<keyword evidence="3 12" id="KW-0808">Transferase</keyword>
<protein>
    <submittedName>
        <fullName evidence="12">MBOAT, membrane-bound O-acyltransferase family-domain-containing protein</fullName>
    </submittedName>
</protein>
<feature type="active site" evidence="10">
    <location>
        <position position="378"/>
    </location>
</feature>
<dbReference type="PANTHER" id="PTHR10408">
    <property type="entry name" value="STEROL O-ACYLTRANSFERASE"/>
    <property type="match status" value="1"/>
</dbReference>
<evidence type="ECO:0000256" key="4">
    <source>
        <dbReference type="ARBA" id="ARBA00022692"/>
    </source>
</evidence>
<comment type="subcellular location">
    <subcellularLocation>
        <location evidence="1">Endoplasmic reticulum membrane</location>
        <topology evidence="1">Multi-pass membrane protein</topology>
    </subcellularLocation>
</comment>
<sequence>RKTSFRPRPSPLDWETLERDRNPMRGFFTLFWMAMAAYMAGAFWNNYRVSGIPVSLSLFNLFSKDSSGLALADLTLVASTFVVVGIQKCLIWGIVPRSAALIVQHTWQSLWFATCISWVFYKDWPWVQSGFFVLHSMSMLMKQHSYLSYNRSMCHKDAKLRALQRQMDDIAGRMKQLDDDDSALPDLEQEWNVLRTNAEDLQVELCKGKTRYPANVTVANFTDYLLVPTLVYELEYPRTNRVRPIYIVEKGVATLGTFMILYVTVEHYINPVLYTMNSISFVDALARLLLPFMVCYLLVFYIIFECILNGFAEITRFADREFYEDWWNSVTFDEYARKWNKPVHEFLLRHVYNEGLTTYKLSKTNATFLTFFLSSCLHELVMFCI</sequence>
<gene>
    <name evidence="12" type="ORF">BDK51DRAFT_12568</name>
</gene>
<evidence type="ECO:0000256" key="5">
    <source>
        <dbReference type="ARBA" id="ARBA00022824"/>
    </source>
</evidence>
<dbReference type="AlphaFoldDB" id="A0A4P9WFD3"/>
<comment type="similarity">
    <text evidence="2">Belongs to the membrane-bound acyltransferase family. Sterol o-acyltransferase subfamily.</text>
</comment>
<evidence type="ECO:0000313" key="13">
    <source>
        <dbReference type="Proteomes" id="UP000269721"/>
    </source>
</evidence>
<keyword evidence="13" id="KW-1185">Reference proteome</keyword>
<evidence type="ECO:0000256" key="1">
    <source>
        <dbReference type="ARBA" id="ARBA00004477"/>
    </source>
</evidence>
<feature type="transmembrane region" description="Helical" evidence="11">
    <location>
        <begin position="289"/>
        <end position="312"/>
    </location>
</feature>
<feature type="non-terminal residue" evidence="12">
    <location>
        <position position="1"/>
    </location>
</feature>
<dbReference type="InterPro" id="IPR014371">
    <property type="entry name" value="Oat_ACAT_DAG_ARE"/>
</dbReference>
<dbReference type="PIRSF" id="PIRSF000439">
    <property type="entry name" value="Oat_ACAT_DAG_ARE"/>
    <property type="match status" value="1"/>
</dbReference>
<dbReference type="EMBL" id="KZ995057">
    <property type="protein sequence ID" value="RKO91459.1"/>
    <property type="molecule type" value="Genomic_DNA"/>
</dbReference>
<keyword evidence="7 11" id="KW-0472">Membrane</keyword>
<dbReference type="GO" id="GO:0034737">
    <property type="term" value="F:ergosterol O-acyltransferase activity"/>
    <property type="evidence" value="ECO:0007669"/>
    <property type="project" value="TreeGrafter"/>
</dbReference>
<dbReference type="GO" id="GO:0008204">
    <property type="term" value="P:ergosterol metabolic process"/>
    <property type="evidence" value="ECO:0007669"/>
    <property type="project" value="TreeGrafter"/>
</dbReference>
<organism evidence="12 13">
    <name type="scientific">Blyttiomyces helicus</name>
    <dbReference type="NCBI Taxonomy" id="388810"/>
    <lineage>
        <taxon>Eukaryota</taxon>
        <taxon>Fungi</taxon>
        <taxon>Fungi incertae sedis</taxon>
        <taxon>Chytridiomycota</taxon>
        <taxon>Chytridiomycota incertae sedis</taxon>
        <taxon>Chytridiomycetes</taxon>
        <taxon>Chytridiomycetes incertae sedis</taxon>
        <taxon>Blyttiomyces</taxon>
    </lineage>
</organism>
<dbReference type="GO" id="GO:0005789">
    <property type="term" value="C:endoplasmic reticulum membrane"/>
    <property type="evidence" value="ECO:0007669"/>
    <property type="project" value="UniProtKB-SubCell"/>
</dbReference>
<feature type="transmembrane region" description="Helical" evidence="11">
    <location>
        <begin position="67"/>
        <end position="86"/>
    </location>
</feature>
<keyword evidence="4 11" id="KW-0812">Transmembrane</keyword>
<evidence type="ECO:0000256" key="10">
    <source>
        <dbReference type="PIRSR" id="PIRSR000439-1"/>
    </source>
</evidence>
<accession>A0A4P9WFD3</accession>
<dbReference type="PANTHER" id="PTHR10408:SF9">
    <property type="entry name" value="STEROL O-ACYLTRANSFERASE 2-RELATED"/>
    <property type="match status" value="1"/>
</dbReference>
<keyword evidence="8 12" id="KW-0012">Acyltransferase</keyword>
<evidence type="ECO:0000256" key="9">
    <source>
        <dbReference type="ARBA" id="ARBA00023568"/>
    </source>
</evidence>
<reference evidence="13" key="1">
    <citation type="journal article" date="2018" name="Nat. Microbiol.">
        <title>Leveraging single-cell genomics to expand the fungal tree of life.</title>
        <authorList>
            <person name="Ahrendt S.R."/>
            <person name="Quandt C.A."/>
            <person name="Ciobanu D."/>
            <person name="Clum A."/>
            <person name="Salamov A."/>
            <person name="Andreopoulos B."/>
            <person name="Cheng J.F."/>
            <person name="Woyke T."/>
            <person name="Pelin A."/>
            <person name="Henrissat B."/>
            <person name="Reynolds N.K."/>
            <person name="Benny G.L."/>
            <person name="Smith M.E."/>
            <person name="James T.Y."/>
            <person name="Grigoriev I.V."/>
        </authorList>
    </citation>
    <scope>NUCLEOTIDE SEQUENCE [LARGE SCALE GENOMIC DNA]</scope>
</reference>
<proteinExistence type="inferred from homology"/>
<dbReference type="InterPro" id="IPR004299">
    <property type="entry name" value="MBOAT_fam"/>
</dbReference>
<name>A0A4P9WFD3_9FUNG</name>
<dbReference type="Pfam" id="PF03062">
    <property type="entry name" value="MBOAT"/>
    <property type="match status" value="1"/>
</dbReference>
<comment type="function">
    <text evidence="9">Sterol O-acyltransferase that catalyzes the formation of stery esters.</text>
</comment>
<dbReference type="OrthoDB" id="10039049at2759"/>
<evidence type="ECO:0000256" key="8">
    <source>
        <dbReference type="ARBA" id="ARBA00023315"/>
    </source>
</evidence>
<keyword evidence="5" id="KW-0256">Endoplasmic reticulum</keyword>
<feature type="transmembrane region" description="Helical" evidence="11">
    <location>
        <begin position="251"/>
        <end position="269"/>
    </location>
</feature>
<evidence type="ECO:0000256" key="6">
    <source>
        <dbReference type="ARBA" id="ARBA00022989"/>
    </source>
</evidence>
<evidence type="ECO:0000256" key="7">
    <source>
        <dbReference type="ARBA" id="ARBA00023136"/>
    </source>
</evidence>
<evidence type="ECO:0000256" key="3">
    <source>
        <dbReference type="ARBA" id="ARBA00022679"/>
    </source>
</evidence>
<evidence type="ECO:0000256" key="2">
    <source>
        <dbReference type="ARBA" id="ARBA00009010"/>
    </source>
</evidence>
<keyword evidence="6 11" id="KW-1133">Transmembrane helix</keyword>
<feature type="transmembrane region" description="Helical" evidence="11">
    <location>
        <begin position="27"/>
        <end position="47"/>
    </location>
</feature>